<feature type="region of interest" description="Disordered" evidence="1">
    <location>
        <begin position="18"/>
        <end position="82"/>
    </location>
</feature>
<dbReference type="RefSeq" id="WP_066630447.1">
    <property type="nucleotide sequence ID" value="NZ_FQXL01000030.1"/>
</dbReference>
<dbReference type="Proteomes" id="UP000076603">
    <property type="component" value="Unassembled WGS sequence"/>
</dbReference>
<comment type="caution">
    <text evidence="2">The sequence shown here is derived from an EMBL/GenBank/DDBJ whole genome shotgun (WGS) entry which is preliminary data.</text>
</comment>
<protein>
    <submittedName>
        <fullName evidence="2">Uncharacterized protein</fullName>
    </submittedName>
</protein>
<dbReference type="AlphaFoldDB" id="A0A162QST0"/>
<evidence type="ECO:0000313" key="3">
    <source>
        <dbReference type="Proteomes" id="UP000076603"/>
    </source>
</evidence>
<organism evidence="2 3">
    <name type="scientific">Clostridium magnum DSM 2767</name>
    <dbReference type="NCBI Taxonomy" id="1121326"/>
    <lineage>
        <taxon>Bacteria</taxon>
        <taxon>Bacillati</taxon>
        <taxon>Bacillota</taxon>
        <taxon>Clostridia</taxon>
        <taxon>Eubacteriales</taxon>
        <taxon>Clostridiaceae</taxon>
        <taxon>Clostridium</taxon>
    </lineage>
</organism>
<dbReference type="STRING" id="1121326.CLMAG_58190"/>
<feature type="compositionally biased region" description="Low complexity" evidence="1">
    <location>
        <begin position="37"/>
        <end position="52"/>
    </location>
</feature>
<accession>A0A162QST0</accession>
<proteinExistence type="predicted"/>
<dbReference type="EMBL" id="LWAE01000013">
    <property type="protein sequence ID" value="KZL88915.1"/>
    <property type="molecule type" value="Genomic_DNA"/>
</dbReference>
<evidence type="ECO:0000256" key="1">
    <source>
        <dbReference type="SAM" id="MobiDB-lite"/>
    </source>
</evidence>
<dbReference type="PATRIC" id="fig|1121326.3.peg.5880"/>
<reference evidence="2" key="1">
    <citation type="submission" date="2016-04" db="EMBL/GenBank/DDBJ databases">
        <title>Genome sequence of Clostridium magnum DSM 2767.</title>
        <authorList>
            <person name="Poehlein A."/>
            <person name="Uhlig R."/>
            <person name="Fischer R."/>
            <person name="Bahl H."/>
            <person name="Daniel R."/>
        </authorList>
    </citation>
    <scope>NUCLEOTIDE SEQUENCE [LARGE SCALE GENOMIC DNA]</scope>
    <source>
        <strain evidence="2">DSM 2767</strain>
    </source>
</reference>
<feature type="compositionally biased region" description="Polar residues" evidence="1">
    <location>
        <begin position="53"/>
        <end position="82"/>
    </location>
</feature>
<evidence type="ECO:0000313" key="2">
    <source>
        <dbReference type="EMBL" id="KZL88915.1"/>
    </source>
</evidence>
<sequence length="131" mass="13848">MTRLNAYIDGDQSAVYKNWHDKKGSSSGNTGNGNSRGAGYNKQTTPNTQNTNSSEGQANASSTQTGAKGNSSTGNTTNFASPGQINYVKSLIKKTNQDEAALLQEYNAESIEKLTISQANVIIKKLSAIVA</sequence>
<name>A0A162QST0_9CLOT</name>
<keyword evidence="3" id="KW-1185">Reference proteome</keyword>
<gene>
    <name evidence="2" type="ORF">CLMAG_58190</name>
</gene>